<name>A0A0C3GXW2_OIDMZ</name>
<evidence type="ECO:0000313" key="2">
    <source>
        <dbReference type="EMBL" id="KIM96074.1"/>
    </source>
</evidence>
<proteinExistence type="predicted"/>
<dbReference type="Gene3D" id="3.40.630.30">
    <property type="match status" value="1"/>
</dbReference>
<dbReference type="InParanoid" id="A0A0C3GXW2"/>
<accession>A0A0C3GXW2</accession>
<dbReference type="OrthoDB" id="4072826at2759"/>
<feature type="domain" description="N-acetyltransferase" evidence="1">
    <location>
        <begin position="17"/>
        <end position="179"/>
    </location>
</feature>
<evidence type="ECO:0000313" key="3">
    <source>
        <dbReference type="Proteomes" id="UP000054321"/>
    </source>
</evidence>
<dbReference type="InterPro" id="IPR000182">
    <property type="entry name" value="GNAT_dom"/>
</dbReference>
<sequence length="198" mass="21921">MSPNIAMFAPIIHTERLTLRRYNPETDNQFLIDLLNSSRSQLPTDPAWEIKDLLRLYRNITLSPQNCLGLTPPGPVSYIVHLGDENGELIGNVGLAERSPDVAPDIGYAIMPSHRQKGYATEAALALKDYMISFGFKEMTGFCLPTNEPSNAILRKLGFETAGEALVNGKVIVNAYVLPGMKHCTAEKTRFNRMGVDK</sequence>
<dbReference type="EMBL" id="KN832885">
    <property type="protein sequence ID" value="KIM96074.1"/>
    <property type="molecule type" value="Genomic_DNA"/>
</dbReference>
<keyword evidence="3" id="KW-1185">Reference proteome</keyword>
<reference evidence="3" key="2">
    <citation type="submission" date="2015-01" db="EMBL/GenBank/DDBJ databases">
        <title>Evolutionary Origins and Diversification of the Mycorrhizal Mutualists.</title>
        <authorList>
            <consortium name="DOE Joint Genome Institute"/>
            <consortium name="Mycorrhizal Genomics Consortium"/>
            <person name="Kohler A."/>
            <person name="Kuo A."/>
            <person name="Nagy L.G."/>
            <person name="Floudas D."/>
            <person name="Copeland A."/>
            <person name="Barry K.W."/>
            <person name="Cichocki N."/>
            <person name="Veneault-Fourrey C."/>
            <person name="LaButti K."/>
            <person name="Lindquist E.A."/>
            <person name="Lipzen A."/>
            <person name="Lundell T."/>
            <person name="Morin E."/>
            <person name="Murat C."/>
            <person name="Riley R."/>
            <person name="Ohm R."/>
            <person name="Sun H."/>
            <person name="Tunlid A."/>
            <person name="Henrissat B."/>
            <person name="Grigoriev I.V."/>
            <person name="Hibbett D.S."/>
            <person name="Martin F."/>
        </authorList>
    </citation>
    <scope>NUCLEOTIDE SEQUENCE [LARGE SCALE GENOMIC DNA]</scope>
    <source>
        <strain evidence="3">Zn</strain>
    </source>
</reference>
<dbReference type="HOGENOM" id="CLU_115033_0_0_1"/>
<dbReference type="CDD" id="cd04301">
    <property type="entry name" value="NAT_SF"/>
    <property type="match status" value="1"/>
</dbReference>
<dbReference type="Proteomes" id="UP000054321">
    <property type="component" value="Unassembled WGS sequence"/>
</dbReference>
<dbReference type="PANTHER" id="PTHR43792:SF16">
    <property type="entry name" value="N-ACETYLTRANSFERASE DOMAIN-CONTAINING PROTEIN"/>
    <property type="match status" value="1"/>
</dbReference>
<dbReference type="PROSITE" id="PS51186">
    <property type="entry name" value="GNAT"/>
    <property type="match status" value="1"/>
</dbReference>
<dbReference type="STRING" id="913774.A0A0C3GXW2"/>
<dbReference type="PANTHER" id="PTHR43792">
    <property type="entry name" value="GNAT FAMILY, PUTATIVE (AFU_ORTHOLOGUE AFUA_3G00765)-RELATED-RELATED"/>
    <property type="match status" value="1"/>
</dbReference>
<dbReference type="AlphaFoldDB" id="A0A0C3GXW2"/>
<dbReference type="GO" id="GO:0016747">
    <property type="term" value="F:acyltransferase activity, transferring groups other than amino-acyl groups"/>
    <property type="evidence" value="ECO:0007669"/>
    <property type="project" value="InterPro"/>
</dbReference>
<dbReference type="InterPro" id="IPR051531">
    <property type="entry name" value="N-acetyltransferase"/>
</dbReference>
<gene>
    <name evidence="2" type="ORF">OIDMADRAFT_59155</name>
</gene>
<dbReference type="Pfam" id="PF13302">
    <property type="entry name" value="Acetyltransf_3"/>
    <property type="match status" value="1"/>
</dbReference>
<dbReference type="SUPFAM" id="SSF55729">
    <property type="entry name" value="Acyl-CoA N-acyltransferases (Nat)"/>
    <property type="match status" value="1"/>
</dbReference>
<organism evidence="2 3">
    <name type="scientific">Oidiodendron maius (strain Zn)</name>
    <dbReference type="NCBI Taxonomy" id="913774"/>
    <lineage>
        <taxon>Eukaryota</taxon>
        <taxon>Fungi</taxon>
        <taxon>Dikarya</taxon>
        <taxon>Ascomycota</taxon>
        <taxon>Pezizomycotina</taxon>
        <taxon>Leotiomycetes</taxon>
        <taxon>Leotiomycetes incertae sedis</taxon>
        <taxon>Myxotrichaceae</taxon>
        <taxon>Oidiodendron</taxon>
    </lineage>
</organism>
<dbReference type="InterPro" id="IPR016181">
    <property type="entry name" value="Acyl_CoA_acyltransferase"/>
</dbReference>
<protein>
    <recommendedName>
        <fullName evidence="1">N-acetyltransferase domain-containing protein</fullName>
    </recommendedName>
</protein>
<reference evidence="2 3" key="1">
    <citation type="submission" date="2014-04" db="EMBL/GenBank/DDBJ databases">
        <authorList>
            <consortium name="DOE Joint Genome Institute"/>
            <person name="Kuo A."/>
            <person name="Martino E."/>
            <person name="Perotto S."/>
            <person name="Kohler A."/>
            <person name="Nagy L.G."/>
            <person name="Floudas D."/>
            <person name="Copeland A."/>
            <person name="Barry K.W."/>
            <person name="Cichocki N."/>
            <person name="Veneault-Fourrey C."/>
            <person name="LaButti K."/>
            <person name="Lindquist E.A."/>
            <person name="Lipzen A."/>
            <person name="Lundell T."/>
            <person name="Morin E."/>
            <person name="Murat C."/>
            <person name="Sun H."/>
            <person name="Tunlid A."/>
            <person name="Henrissat B."/>
            <person name="Grigoriev I.V."/>
            <person name="Hibbett D.S."/>
            <person name="Martin F."/>
            <person name="Nordberg H.P."/>
            <person name="Cantor M.N."/>
            <person name="Hua S.X."/>
        </authorList>
    </citation>
    <scope>NUCLEOTIDE SEQUENCE [LARGE SCALE GENOMIC DNA]</scope>
    <source>
        <strain evidence="2 3">Zn</strain>
    </source>
</reference>
<evidence type="ECO:0000259" key="1">
    <source>
        <dbReference type="PROSITE" id="PS51186"/>
    </source>
</evidence>